<reference evidence="3" key="1">
    <citation type="submission" date="2020-03" db="EMBL/GenBank/DDBJ databases">
        <title>Solimonas marina sp. nov., isolated from deep seawater of the Pacific Ocean.</title>
        <authorList>
            <person name="Liu X."/>
            <person name="Lai Q."/>
            <person name="Sun F."/>
            <person name="Gai Y."/>
            <person name="Li G."/>
            <person name="Shao Z."/>
        </authorList>
    </citation>
    <scope>NUCLEOTIDE SEQUENCE</scope>
    <source>
        <strain evidence="3">C16B3</strain>
    </source>
</reference>
<dbReference type="InterPro" id="IPR033900">
    <property type="entry name" value="Gram_neg_porin_domain"/>
</dbReference>
<evidence type="ECO:0000313" key="3">
    <source>
        <dbReference type="EMBL" id="NKF24119.1"/>
    </source>
</evidence>
<keyword evidence="1" id="KW-0732">Signal</keyword>
<accession>A0A969WCP5</accession>
<sequence length="411" mass="42530">MKHANPRLLVGLAAASLFATGSAQALDLEAGDWTFTANGNVNVHYIHSTCENHPEAITTVGGACTVDAGGEKNTSSVSNGLLPAALVFGAKTQQKGYDIGVTFGLYPGISTNDGGSPNVQQDGTALANTALGTTGLDVRQVFMTIGNADIGTFTLGRNFGLFGFDAIINDMTLPGVGVGGSASTGAPSNTTLGSIGFGYIYTDTLAQMNYTTPDFSGFTATVGIFNPVQPLLQGTATAEGAPGFHGKLVYKNGGYYLSSSVITQTQHLPSGEDYRAFGVDVTGKAALGPVNLLASYYHGSGMGTTGLFVLGDDGSGNKRDSDGYLLQATYQLNDTKFGVNYGVSELDYANAADRAAVPSLLKKNSKVTAGVYHSLTPNLTLLAEFSDVKTEAHNGADNHSNNFNVGAYLSF</sequence>
<dbReference type="RefSeq" id="WP_168149448.1">
    <property type="nucleotide sequence ID" value="NZ_JAAVXB010000012.1"/>
</dbReference>
<dbReference type="Proteomes" id="UP000653472">
    <property type="component" value="Unassembled WGS sequence"/>
</dbReference>
<name>A0A969WCP5_9GAMM</name>
<dbReference type="GO" id="GO:0016020">
    <property type="term" value="C:membrane"/>
    <property type="evidence" value="ECO:0007669"/>
    <property type="project" value="InterPro"/>
</dbReference>
<dbReference type="AlphaFoldDB" id="A0A969WCP5"/>
<evidence type="ECO:0000313" key="4">
    <source>
        <dbReference type="Proteomes" id="UP000653472"/>
    </source>
</evidence>
<proteinExistence type="predicted"/>
<feature type="signal peptide" evidence="1">
    <location>
        <begin position="1"/>
        <end position="25"/>
    </location>
</feature>
<dbReference type="EMBL" id="JAAVXB010000012">
    <property type="protein sequence ID" value="NKF24119.1"/>
    <property type="molecule type" value="Genomic_DNA"/>
</dbReference>
<feature type="domain" description="Porin" evidence="2">
    <location>
        <begin position="13"/>
        <end position="391"/>
    </location>
</feature>
<dbReference type="InterPro" id="IPR023614">
    <property type="entry name" value="Porin_dom_sf"/>
</dbReference>
<organism evidence="3 4">
    <name type="scientific">Solimonas marina</name>
    <dbReference type="NCBI Taxonomy" id="2714601"/>
    <lineage>
        <taxon>Bacteria</taxon>
        <taxon>Pseudomonadati</taxon>
        <taxon>Pseudomonadota</taxon>
        <taxon>Gammaproteobacteria</taxon>
        <taxon>Nevskiales</taxon>
        <taxon>Nevskiaceae</taxon>
        <taxon>Solimonas</taxon>
    </lineage>
</organism>
<dbReference type="Pfam" id="PF13609">
    <property type="entry name" value="Porin_4"/>
    <property type="match status" value="1"/>
</dbReference>
<protein>
    <submittedName>
        <fullName evidence="3">Porin</fullName>
    </submittedName>
</protein>
<keyword evidence="4" id="KW-1185">Reference proteome</keyword>
<evidence type="ECO:0000256" key="1">
    <source>
        <dbReference type="SAM" id="SignalP"/>
    </source>
</evidence>
<dbReference type="GO" id="GO:0015288">
    <property type="term" value="F:porin activity"/>
    <property type="evidence" value="ECO:0007669"/>
    <property type="project" value="InterPro"/>
</dbReference>
<dbReference type="Gene3D" id="2.40.160.10">
    <property type="entry name" value="Porin"/>
    <property type="match status" value="1"/>
</dbReference>
<comment type="caution">
    <text evidence="3">The sequence shown here is derived from an EMBL/GenBank/DDBJ whole genome shotgun (WGS) entry which is preliminary data.</text>
</comment>
<evidence type="ECO:0000259" key="2">
    <source>
        <dbReference type="Pfam" id="PF13609"/>
    </source>
</evidence>
<dbReference type="SUPFAM" id="SSF56935">
    <property type="entry name" value="Porins"/>
    <property type="match status" value="1"/>
</dbReference>
<gene>
    <name evidence="3" type="ORF">G7Y82_17540</name>
</gene>
<feature type="chain" id="PRO_5036892209" evidence="1">
    <location>
        <begin position="26"/>
        <end position="411"/>
    </location>
</feature>